<reference evidence="2 5" key="3">
    <citation type="submission" date="2019-12" db="EMBL/GenBank/DDBJ databases">
        <authorList>
            <person name="Jiao W.-B."/>
            <person name="Schneeberger K."/>
        </authorList>
    </citation>
    <scope>NUCLEOTIDE SEQUENCE [LARGE SCALE GENOMIC DNA]</scope>
    <source>
        <strain evidence="5">cv. C24</strain>
    </source>
</reference>
<accession>A0A384L645</accession>
<organism evidence="3 4">
    <name type="scientific">Arabidopsis thaliana</name>
    <name type="common">Mouse-ear cress</name>
    <dbReference type="NCBI Taxonomy" id="3702"/>
    <lineage>
        <taxon>Eukaryota</taxon>
        <taxon>Viridiplantae</taxon>
        <taxon>Streptophyta</taxon>
        <taxon>Embryophyta</taxon>
        <taxon>Tracheophyta</taxon>
        <taxon>Spermatophyta</taxon>
        <taxon>Magnoliopsida</taxon>
        <taxon>eudicotyledons</taxon>
        <taxon>Gunneridae</taxon>
        <taxon>Pentapetalae</taxon>
        <taxon>rosids</taxon>
        <taxon>malvids</taxon>
        <taxon>Brassicales</taxon>
        <taxon>Brassicaceae</taxon>
        <taxon>Camelineae</taxon>
        <taxon>Arabidopsis</taxon>
    </lineage>
</organism>
<dbReference type="Proteomes" id="UP000078284">
    <property type="component" value="Chromosome 3"/>
</dbReference>
<evidence type="ECO:0000313" key="3">
    <source>
        <dbReference type="EMBL" id="OAP04345.1"/>
    </source>
</evidence>
<evidence type="ECO:0000313" key="1">
    <source>
        <dbReference type="Araport" id="AT3G54363"/>
    </source>
</evidence>
<sequence length="98" mass="10646">MFPVVSSEVMRISNPTRSGGFAAFSLGCSQTGSSDLWLQQIFIGNYVQCNERRLVSSILRLPVAVSTFSGDKQQQKTMLKLFPASIVFTIVGVINGEG</sequence>
<evidence type="ECO:0000313" key="4">
    <source>
        <dbReference type="Proteomes" id="UP000078284"/>
    </source>
</evidence>
<reference evidence="3" key="2">
    <citation type="submission" date="2016-03" db="EMBL/GenBank/DDBJ databases">
        <title>Full-length assembly of Arabidopsis thaliana Ler reveals the complement of translocations and inversions.</title>
        <authorList>
            <person name="Zapata L."/>
            <person name="Schneeberger K."/>
            <person name="Ossowski S."/>
        </authorList>
    </citation>
    <scope>NUCLEOTIDE SEQUENCE [LARGE SCALE GENOMIC DNA]</scope>
    <source>
        <tissue evidence="3">Leaf</tissue>
    </source>
</reference>
<name>A0A384L645_ARATH</name>
<reference evidence="4" key="1">
    <citation type="journal article" date="2016" name="Proc. Natl. Acad. Sci. U.S.A.">
        <title>Chromosome-level assembly of Arabidopsis thaliana Ler reveals the extent of translocation and inversion polymorphisms.</title>
        <authorList>
            <person name="Zapata L."/>
            <person name="Ding J."/>
            <person name="Willing E.M."/>
            <person name="Hartwig B."/>
            <person name="Bezdan D."/>
            <person name="Jiao W.B."/>
            <person name="Patel V."/>
            <person name="Velikkakam James G."/>
            <person name="Koornneef M."/>
            <person name="Ossowski S."/>
            <person name="Schneeberger K."/>
        </authorList>
    </citation>
    <scope>NUCLEOTIDE SEQUENCE [LARGE SCALE GENOMIC DNA]</scope>
    <source>
        <strain evidence="4">cv. Landsberg erecta</strain>
    </source>
</reference>
<dbReference type="ExpressionAtlas" id="A0A384L645">
    <property type="expression patterns" value="baseline and differential"/>
</dbReference>
<protein>
    <submittedName>
        <fullName evidence="3">Uncharacterized protein</fullName>
    </submittedName>
</protein>
<dbReference type="GeneID" id="6241488"/>
<dbReference type="EMBL" id="LUHQ01000003">
    <property type="protein sequence ID" value="OAP04345.1"/>
    <property type="molecule type" value="Genomic_DNA"/>
</dbReference>
<dbReference type="KEGG" id="ath:AT3G54363"/>
<dbReference type="RefSeq" id="NP_001118836.1">
    <property type="nucleotide sequence ID" value="NM_001125364.2"/>
</dbReference>
<dbReference type="EMBL" id="CACSHJ010000089">
    <property type="protein sequence ID" value="CAA0386339.1"/>
    <property type="molecule type" value="Genomic_DNA"/>
</dbReference>
<gene>
    <name evidence="1" type="ordered locus">At3g54363</name>
    <name evidence="3" type="ordered locus">AXX17_At3g48790</name>
    <name evidence="2" type="ORF">C24_LOCUS15692</name>
</gene>
<proteinExistence type="predicted"/>
<evidence type="ECO:0000313" key="2">
    <source>
        <dbReference type="EMBL" id="CAA0386339.1"/>
    </source>
</evidence>
<dbReference type="Proteomes" id="UP000434276">
    <property type="component" value="Unassembled WGS sequence"/>
</dbReference>
<dbReference type="AlphaFoldDB" id="A0A384L645"/>
<evidence type="ECO:0000313" key="5">
    <source>
        <dbReference type="Proteomes" id="UP000434276"/>
    </source>
</evidence>
<dbReference type="Araport" id="AT3G54363"/>